<keyword evidence="3" id="KW-1185">Reference proteome</keyword>
<evidence type="ECO:0000313" key="2">
    <source>
        <dbReference type="EMBL" id="KAK1754335.1"/>
    </source>
</evidence>
<protein>
    <recommendedName>
        <fullName evidence="4">SWIM-type domain-containing protein</fullName>
    </recommendedName>
</protein>
<organism evidence="2 3">
    <name type="scientific">Echria macrotheca</name>
    <dbReference type="NCBI Taxonomy" id="438768"/>
    <lineage>
        <taxon>Eukaryota</taxon>
        <taxon>Fungi</taxon>
        <taxon>Dikarya</taxon>
        <taxon>Ascomycota</taxon>
        <taxon>Pezizomycotina</taxon>
        <taxon>Sordariomycetes</taxon>
        <taxon>Sordariomycetidae</taxon>
        <taxon>Sordariales</taxon>
        <taxon>Schizotheciaceae</taxon>
        <taxon>Echria</taxon>
    </lineage>
</organism>
<feature type="region of interest" description="Disordered" evidence="1">
    <location>
        <begin position="25"/>
        <end position="52"/>
    </location>
</feature>
<comment type="caution">
    <text evidence="2">The sequence shown here is derived from an EMBL/GenBank/DDBJ whole genome shotgun (WGS) entry which is preliminary data.</text>
</comment>
<feature type="compositionally biased region" description="Basic residues" evidence="1">
    <location>
        <begin position="124"/>
        <end position="135"/>
    </location>
</feature>
<evidence type="ECO:0000256" key="1">
    <source>
        <dbReference type="SAM" id="MobiDB-lite"/>
    </source>
</evidence>
<feature type="compositionally biased region" description="Pro residues" evidence="1">
    <location>
        <begin position="93"/>
        <end position="109"/>
    </location>
</feature>
<dbReference type="EMBL" id="MU839835">
    <property type="protein sequence ID" value="KAK1754335.1"/>
    <property type="molecule type" value="Genomic_DNA"/>
</dbReference>
<sequence length="264" mass="29296">MEQRKPSPLPPPRAVLNNLLKAIAAIPLDNNPPPPESKDHPKPQTSNPLSQVPQPHRHLIVTLHVLFPDLLLPALDLLDRRLVARVTLLNHPSPNPNSNPTPNLEPPPETKTSFFLVRSAQPQRPRRRHHHHHHQLNNTTETTSGRGGGRVGIEKEYAVHIQAWNCTCAAFAFAFAYAAFPPDRSINHNHPEEEDEEKETDGMLAGDGDEEDLEFGGMSLGAQSPVCKHLLACLLAERWKDALGGYVVERQVSREEMAGIVADI</sequence>
<feature type="compositionally biased region" description="Polar residues" evidence="1">
    <location>
        <begin position="43"/>
        <end position="52"/>
    </location>
</feature>
<accession>A0AAJ0FAN0</accession>
<evidence type="ECO:0000313" key="3">
    <source>
        <dbReference type="Proteomes" id="UP001239445"/>
    </source>
</evidence>
<dbReference type="AlphaFoldDB" id="A0AAJ0FAN0"/>
<reference evidence="2" key="1">
    <citation type="submission" date="2023-06" db="EMBL/GenBank/DDBJ databases">
        <title>Genome-scale phylogeny and comparative genomics of the fungal order Sordariales.</title>
        <authorList>
            <consortium name="Lawrence Berkeley National Laboratory"/>
            <person name="Hensen N."/>
            <person name="Bonometti L."/>
            <person name="Westerberg I."/>
            <person name="Brannstrom I.O."/>
            <person name="Guillou S."/>
            <person name="Cros-Aarteil S."/>
            <person name="Calhoun S."/>
            <person name="Haridas S."/>
            <person name="Kuo A."/>
            <person name="Mondo S."/>
            <person name="Pangilinan J."/>
            <person name="Riley R."/>
            <person name="Labutti K."/>
            <person name="Andreopoulos B."/>
            <person name="Lipzen A."/>
            <person name="Chen C."/>
            <person name="Yanf M."/>
            <person name="Daum C."/>
            <person name="Ng V."/>
            <person name="Clum A."/>
            <person name="Steindorff A."/>
            <person name="Ohm R."/>
            <person name="Martin F."/>
            <person name="Silar P."/>
            <person name="Natvig D."/>
            <person name="Lalanne C."/>
            <person name="Gautier V."/>
            <person name="Ament-Velasquez S.L."/>
            <person name="Kruys A."/>
            <person name="Hutchinson M.I."/>
            <person name="Powell A.J."/>
            <person name="Barry K."/>
            <person name="Miller A.N."/>
            <person name="Grigoriev I.V."/>
            <person name="Debuchy R."/>
            <person name="Gladieux P."/>
            <person name="Thoren M.H."/>
            <person name="Johannesson H."/>
        </authorList>
    </citation>
    <scope>NUCLEOTIDE SEQUENCE</scope>
    <source>
        <strain evidence="2">PSN4</strain>
    </source>
</reference>
<gene>
    <name evidence="2" type="ORF">QBC47DRAFT_383671</name>
</gene>
<name>A0AAJ0FAN0_9PEZI</name>
<proteinExistence type="predicted"/>
<feature type="region of interest" description="Disordered" evidence="1">
    <location>
        <begin position="89"/>
        <end position="149"/>
    </location>
</feature>
<evidence type="ECO:0008006" key="4">
    <source>
        <dbReference type="Google" id="ProtNLM"/>
    </source>
</evidence>
<dbReference type="Proteomes" id="UP001239445">
    <property type="component" value="Unassembled WGS sequence"/>
</dbReference>